<name>A0A2P4YI89_9STRA</name>
<proteinExistence type="predicted"/>
<dbReference type="Proteomes" id="UP000237271">
    <property type="component" value="Unassembled WGS sequence"/>
</dbReference>
<evidence type="ECO:0000313" key="2">
    <source>
        <dbReference type="Proteomes" id="UP000237271"/>
    </source>
</evidence>
<gene>
    <name evidence="1" type="ORF">PHPALM_5085</name>
</gene>
<dbReference type="OrthoDB" id="6770717at2759"/>
<dbReference type="EMBL" id="NCKW01002533">
    <property type="protein sequence ID" value="POM77522.1"/>
    <property type="molecule type" value="Genomic_DNA"/>
</dbReference>
<dbReference type="PANTHER" id="PTHR47481">
    <property type="match status" value="1"/>
</dbReference>
<protein>
    <recommendedName>
        <fullName evidence="3">Polyprotein</fullName>
    </recommendedName>
</protein>
<organism evidence="1 2">
    <name type="scientific">Phytophthora palmivora</name>
    <dbReference type="NCBI Taxonomy" id="4796"/>
    <lineage>
        <taxon>Eukaryota</taxon>
        <taxon>Sar</taxon>
        <taxon>Stramenopiles</taxon>
        <taxon>Oomycota</taxon>
        <taxon>Peronosporomycetes</taxon>
        <taxon>Peronosporales</taxon>
        <taxon>Peronosporaceae</taxon>
        <taxon>Phytophthora</taxon>
    </lineage>
</organism>
<accession>A0A2P4YI89</accession>
<keyword evidence="2" id="KW-1185">Reference proteome</keyword>
<evidence type="ECO:0008006" key="3">
    <source>
        <dbReference type="Google" id="ProtNLM"/>
    </source>
</evidence>
<dbReference type="AlphaFoldDB" id="A0A2P4YI89"/>
<feature type="non-terminal residue" evidence="1">
    <location>
        <position position="180"/>
    </location>
</feature>
<evidence type="ECO:0000313" key="1">
    <source>
        <dbReference type="EMBL" id="POM77522.1"/>
    </source>
</evidence>
<reference evidence="1 2" key="1">
    <citation type="journal article" date="2017" name="Genome Biol. Evol.">
        <title>Phytophthora megakarya and P. palmivora, closely related causal agents of cacao black pod rot, underwent increases in genome sizes and gene numbers by different mechanisms.</title>
        <authorList>
            <person name="Ali S.S."/>
            <person name="Shao J."/>
            <person name="Lary D.J."/>
            <person name="Kronmiller B."/>
            <person name="Shen D."/>
            <person name="Strem M.D."/>
            <person name="Amoako-Attah I."/>
            <person name="Akrofi A.Y."/>
            <person name="Begoude B.A."/>
            <person name="Ten Hoopen G.M."/>
            <person name="Coulibaly K."/>
            <person name="Kebe B.I."/>
            <person name="Melnick R.L."/>
            <person name="Guiltinan M.J."/>
            <person name="Tyler B.M."/>
            <person name="Meinhardt L.W."/>
            <person name="Bailey B.A."/>
        </authorList>
    </citation>
    <scope>NUCLEOTIDE SEQUENCE [LARGE SCALE GENOMIC DNA]</scope>
    <source>
        <strain evidence="2">sbr112.9</strain>
    </source>
</reference>
<dbReference type="Pfam" id="PF14223">
    <property type="entry name" value="Retrotran_gag_2"/>
    <property type="match status" value="1"/>
</dbReference>
<dbReference type="PANTHER" id="PTHR47481:SF7">
    <property type="entry name" value="CCHC-TYPE DOMAIN-CONTAINING PROTEIN"/>
    <property type="match status" value="1"/>
</dbReference>
<sequence length="180" mass="20847">MSPSYKDTVKLVEDNYFYWEFNMRMKLARKGLFPQIVKPEYDQLSDRSTAEWKTNDLKALSVIAGDVSLTYQVYIRGALTATDAWTLLEKQFNRKTLKNRLIVIKKLNNFKMEPGTRFANHVDQFKEIVLQMETIGEPLDETRQLLLLLGSLTDEYKMIRTVLENTPNITLAYAIQALSG</sequence>
<comment type="caution">
    <text evidence="1">The sequence shown here is derived from an EMBL/GenBank/DDBJ whole genome shotgun (WGS) entry which is preliminary data.</text>
</comment>